<protein>
    <submittedName>
        <fullName evidence="2">Uncharacterized protein</fullName>
    </submittedName>
</protein>
<keyword evidence="3" id="KW-1185">Reference proteome</keyword>
<evidence type="ECO:0000313" key="2">
    <source>
        <dbReference type="EMBL" id="KAK0614286.1"/>
    </source>
</evidence>
<name>A0AA40BUM6_9PEZI</name>
<proteinExistence type="predicted"/>
<feature type="region of interest" description="Disordered" evidence="1">
    <location>
        <begin position="62"/>
        <end position="81"/>
    </location>
</feature>
<dbReference type="EMBL" id="JAULSU010000006">
    <property type="protein sequence ID" value="KAK0614286.1"/>
    <property type="molecule type" value="Genomic_DNA"/>
</dbReference>
<reference evidence="2" key="1">
    <citation type="submission" date="2023-06" db="EMBL/GenBank/DDBJ databases">
        <title>Genome-scale phylogeny and comparative genomics of the fungal order Sordariales.</title>
        <authorList>
            <consortium name="Lawrence Berkeley National Laboratory"/>
            <person name="Hensen N."/>
            <person name="Bonometti L."/>
            <person name="Westerberg I."/>
            <person name="Brannstrom I.O."/>
            <person name="Guillou S."/>
            <person name="Cros-Aarteil S."/>
            <person name="Calhoun S."/>
            <person name="Haridas S."/>
            <person name="Kuo A."/>
            <person name="Mondo S."/>
            <person name="Pangilinan J."/>
            <person name="Riley R."/>
            <person name="Labutti K."/>
            <person name="Andreopoulos B."/>
            <person name="Lipzen A."/>
            <person name="Chen C."/>
            <person name="Yanf M."/>
            <person name="Daum C."/>
            <person name="Ng V."/>
            <person name="Clum A."/>
            <person name="Steindorff A."/>
            <person name="Ohm R."/>
            <person name="Martin F."/>
            <person name="Silar P."/>
            <person name="Natvig D."/>
            <person name="Lalanne C."/>
            <person name="Gautier V."/>
            <person name="Ament-Velasquez S.L."/>
            <person name="Kruys A."/>
            <person name="Hutchinson M.I."/>
            <person name="Powell A.J."/>
            <person name="Barry K."/>
            <person name="Miller A.N."/>
            <person name="Grigoriev I.V."/>
            <person name="Debuchy R."/>
            <person name="Gladieux P."/>
            <person name="Thoren M.H."/>
            <person name="Johannesson H."/>
        </authorList>
    </citation>
    <scope>NUCLEOTIDE SEQUENCE</scope>
    <source>
        <strain evidence="2">CBS 606.72</strain>
    </source>
</reference>
<evidence type="ECO:0000256" key="1">
    <source>
        <dbReference type="SAM" id="MobiDB-lite"/>
    </source>
</evidence>
<dbReference type="AlphaFoldDB" id="A0AA40BUM6"/>
<dbReference type="Proteomes" id="UP001175000">
    <property type="component" value="Unassembled WGS sequence"/>
</dbReference>
<gene>
    <name evidence="2" type="ORF">B0T14DRAFT_306650</name>
</gene>
<sequence>MRMTATTCASLVFFRFIRSQANSHPRRSNGTDGGSTRQGSKQSFSLSCVGCAHRQHSFSGLRSAAVAHREAKPDTLQLRTQ</sequence>
<evidence type="ECO:0000313" key="3">
    <source>
        <dbReference type="Proteomes" id="UP001175000"/>
    </source>
</evidence>
<feature type="region of interest" description="Disordered" evidence="1">
    <location>
        <begin position="22"/>
        <end position="42"/>
    </location>
</feature>
<organism evidence="2 3">
    <name type="scientific">Immersiella caudata</name>
    <dbReference type="NCBI Taxonomy" id="314043"/>
    <lineage>
        <taxon>Eukaryota</taxon>
        <taxon>Fungi</taxon>
        <taxon>Dikarya</taxon>
        <taxon>Ascomycota</taxon>
        <taxon>Pezizomycotina</taxon>
        <taxon>Sordariomycetes</taxon>
        <taxon>Sordariomycetidae</taxon>
        <taxon>Sordariales</taxon>
        <taxon>Lasiosphaeriaceae</taxon>
        <taxon>Immersiella</taxon>
    </lineage>
</organism>
<comment type="caution">
    <text evidence="2">The sequence shown here is derived from an EMBL/GenBank/DDBJ whole genome shotgun (WGS) entry which is preliminary data.</text>
</comment>
<accession>A0AA40BUM6</accession>